<comment type="caution">
    <text evidence="2">The sequence shown here is derived from an EMBL/GenBank/DDBJ whole genome shotgun (WGS) entry which is preliminary data.</text>
</comment>
<dbReference type="OrthoDB" id="2200300at2"/>
<dbReference type="Proteomes" id="UP000015961">
    <property type="component" value="Unassembled WGS sequence"/>
</dbReference>
<proteinExistence type="predicted"/>
<evidence type="ECO:0000256" key="1">
    <source>
        <dbReference type="SAM" id="Phobius"/>
    </source>
</evidence>
<keyword evidence="1" id="KW-0472">Membrane</keyword>
<feature type="transmembrane region" description="Helical" evidence="1">
    <location>
        <begin position="20"/>
        <end position="43"/>
    </location>
</feature>
<name>S0P538_9ENTE</name>
<evidence type="ECO:0000313" key="2">
    <source>
        <dbReference type="EMBL" id="EOT83933.1"/>
    </source>
</evidence>
<dbReference type="EMBL" id="ASWO01000005">
    <property type="protein sequence ID" value="EOT83933.1"/>
    <property type="molecule type" value="Genomic_DNA"/>
</dbReference>
<gene>
    <name evidence="2" type="ORF">I573_01658</name>
</gene>
<keyword evidence="1" id="KW-1133">Transmembrane helix</keyword>
<accession>S0P538</accession>
<dbReference type="eggNOG" id="ENOG5033W8B">
    <property type="taxonomic scope" value="Bacteria"/>
</dbReference>
<dbReference type="AlphaFoldDB" id="S0P538"/>
<keyword evidence="3" id="KW-1185">Reference proteome</keyword>
<evidence type="ECO:0000313" key="3">
    <source>
        <dbReference type="Proteomes" id="UP000015961"/>
    </source>
</evidence>
<protein>
    <submittedName>
        <fullName evidence="2">Uncharacterized protein</fullName>
    </submittedName>
</protein>
<dbReference type="RefSeq" id="WP_016185472.1">
    <property type="nucleotide sequence ID" value="NZ_ASWO01000005.1"/>
</dbReference>
<reference evidence="2 3" key="1">
    <citation type="submission" date="2013-03" db="EMBL/GenBank/DDBJ databases">
        <title>The Genome Sequence of Enterococcus sulfureus ATCC_49903 (PacBio/Illumina hybrid assembly).</title>
        <authorList>
            <consortium name="The Broad Institute Genomics Platform"/>
            <consortium name="The Broad Institute Genome Sequencing Center for Infectious Disease"/>
            <person name="Earl A."/>
            <person name="Russ C."/>
            <person name="Gilmore M."/>
            <person name="Surin D."/>
            <person name="Walker B."/>
            <person name="Young S."/>
            <person name="Zeng Q."/>
            <person name="Gargeya S."/>
            <person name="Fitzgerald M."/>
            <person name="Haas B."/>
            <person name="Abouelleil A."/>
            <person name="Allen A.W."/>
            <person name="Alvarado L."/>
            <person name="Arachchi H.M."/>
            <person name="Berlin A.M."/>
            <person name="Chapman S.B."/>
            <person name="Gainer-Dewar J."/>
            <person name="Goldberg J."/>
            <person name="Griggs A."/>
            <person name="Gujja S."/>
            <person name="Hansen M."/>
            <person name="Howarth C."/>
            <person name="Imamovic A."/>
            <person name="Ireland A."/>
            <person name="Larimer J."/>
            <person name="McCowan C."/>
            <person name="Murphy C."/>
            <person name="Pearson M."/>
            <person name="Poon T.W."/>
            <person name="Priest M."/>
            <person name="Roberts A."/>
            <person name="Saif S."/>
            <person name="Shea T."/>
            <person name="Sisk P."/>
            <person name="Sykes S."/>
            <person name="Wortman J."/>
            <person name="Nusbaum C."/>
            <person name="Birren B."/>
        </authorList>
    </citation>
    <scope>NUCLEOTIDE SEQUENCE [LARGE SCALE GENOMIC DNA]</scope>
    <source>
        <strain evidence="2 3">ATCC 49903</strain>
    </source>
</reference>
<sequence>MNEELTRVQRFAKKRNTNKLTPKTTIGLMVGVLFFGIFIFFAITMTNQSIRAQQINELVAPENTSDKLELIPYGTLEQFIQEKPAVSILFGAPTAKQATTVLTLIKQKENELNRKIYWYPVVYDTTGLENTYKIDPHEMTFLFFQNGQEKKRVLTSTLSDVNQELIPEINRLPMWNLTDQKKD</sequence>
<dbReference type="STRING" id="1140003.OMY_01020"/>
<dbReference type="PATRIC" id="fig|1140003.3.peg.977"/>
<organism evidence="2 3">
    <name type="scientific">Enterococcus sulfureus ATCC 49903</name>
    <dbReference type="NCBI Taxonomy" id="1140003"/>
    <lineage>
        <taxon>Bacteria</taxon>
        <taxon>Bacillati</taxon>
        <taxon>Bacillota</taxon>
        <taxon>Bacilli</taxon>
        <taxon>Lactobacillales</taxon>
        <taxon>Enterococcaceae</taxon>
        <taxon>Enterococcus</taxon>
    </lineage>
</organism>
<keyword evidence="1" id="KW-0812">Transmembrane</keyword>